<gene>
    <name evidence="1" type="ORF">BDY19DRAFT_982899</name>
</gene>
<comment type="caution">
    <text evidence="1">The sequence shown here is derived from an EMBL/GenBank/DDBJ whole genome shotgun (WGS) entry which is preliminary data.</text>
</comment>
<dbReference type="EMBL" id="MU274902">
    <property type="protein sequence ID" value="KAI0093039.1"/>
    <property type="molecule type" value="Genomic_DNA"/>
</dbReference>
<dbReference type="Proteomes" id="UP001055072">
    <property type="component" value="Unassembled WGS sequence"/>
</dbReference>
<keyword evidence="2" id="KW-1185">Reference proteome</keyword>
<organism evidence="1 2">
    <name type="scientific">Irpex rosettiformis</name>
    <dbReference type="NCBI Taxonomy" id="378272"/>
    <lineage>
        <taxon>Eukaryota</taxon>
        <taxon>Fungi</taxon>
        <taxon>Dikarya</taxon>
        <taxon>Basidiomycota</taxon>
        <taxon>Agaricomycotina</taxon>
        <taxon>Agaricomycetes</taxon>
        <taxon>Polyporales</taxon>
        <taxon>Irpicaceae</taxon>
        <taxon>Irpex</taxon>
    </lineage>
</organism>
<reference evidence="1" key="1">
    <citation type="journal article" date="2021" name="Environ. Microbiol.">
        <title>Gene family expansions and transcriptome signatures uncover fungal adaptations to wood decay.</title>
        <authorList>
            <person name="Hage H."/>
            <person name="Miyauchi S."/>
            <person name="Viragh M."/>
            <person name="Drula E."/>
            <person name="Min B."/>
            <person name="Chaduli D."/>
            <person name="Navarro D."/>
            <person name="Favel A."/>
            <person name="Norest M."/>
            <person name="Lesage-Meessen L."/>
            <person name="Balint B."/>
            <person name="Merenyi Z."/>
            <person name="de Eugenio L."/>
            <person name="Morin E."/>
            <person name="Martinez A.T."/>
            <person name="Baldrian P."/>
            <person name="Stursova M."/>
            <person name="Martinez M.J."/>
            <person name="Novotny C."/>
            <person name="Magnuson J.K."/>
            <person name="Spatafora J.W."/>
            <person name="Maurice S."/>
            <person name="Pangilinan J."/>
            <person name="Andreopoulos W."/>
            <person name="LaButti K."/>
            <person name="Hundley H."/>
            <person name="Na H."/>
            <person name="Kuo A."/>
            <person name="Barry K."/>
            <person name="Lipzen A."/>
            <person name="Henrissat B."/>
            <person name="Riley R."/>
            <person name="Ahrendt S."/>
            <person name="Nagy L.G."/>
            <person name="Grigoriev I.V."/>
            <person name="Martin F."/>
            <person name="Rosso M.N."/>
        </authorList>
    </citation>
    <scope>NUCLEOTIDE SEQUENCE</scope>
    <source>
        <strain evidence="1">CBS 384.51</strain>
    </source>
</reference>
<sequence length="344" mass="37332">MVRHGFLPFVIAQYTPIDPVLTTDLSGKSVIVTGANTGLGLEAAKHFARMGPARLILACRSEARGKVAAEELAIETSYNAEVQLLDLSSFDSVKSFAKRLEGEPIDIYVANAAVALMEYVSTQDGWEQCVQVNHLSTALLSFLLLPNLVKASSLHGSSSRVVIVSSGAAFASSFDGELAKGNVLAKLSDQEHSTSEMMAHRYADTKLLNIFFARAFAHHLSPSFASSIIPNSVNPGLCITDLSRNVPLLFRIRLKMLHFLLGHTAEQGSRQLVWAALGPDGQEGPHVKPLMSGAYVALAQVKQPSDFVTSKAGWELQENIWNETIDILSKIEPSVRSIISQYLD</sequence>
<accession>A0ACB8UG75</accession>
<evidence type="ECO:0000313" key="1">
    <source>
        <dbReference type="EMBL" id="KAI0093039.1"/>
    </source>
</evidence>
<evidence type="ECO:0000313" key="2">
    <source>
        <dbReference type="Proteomes" id="UP001055072"/>
    </source>
</evidence>
<name>A0ACB8UG75_9APHY</name>
<protein>
    <submittedName>
        <fullName evidence="1">Short-chain dehydrogenase</fullName>
    </submittedName>
</protein>
<proteinExistence type="predicted"/>